<accession>A0A0J6CKX4</accession>
<keyword evidence="3" id="KW-1185">Reference proteome</keyword>
<dbReference type="PANTHER" id="PTHR43649">
    <property type="entry name" value="ARABINOSE-BINDING PROTEIN-RELATED"/>
    <property type="match status" value="1"/>
</dbReference>
<gene>
    <name evidence="2" type="ORF">AB986_13295</name>
</gene>
<dbReference type="CDD" id="cd13585">
    <property type="entry name" value="PBP2_TMBP_like"/>
    <property type="match status" value="1"/>
</dbReference>
<dbReference type="STRING" id="157733.AB986_13295"/>
<dbReference type="InterPro" id="IPR006059">
    <property type="entry name" value="SBP"/>
</dbReference>
<organism evidence="2 3">
    <name type="scientific">Guptibacillus hwajinpoensis</name>
    <dbReference type="NCBI Taxonomy" id="208199"/>
    <lineage>
        <taxon>Bacteria</taxon>
        <taxon>Bacillati</taxon>
        <taxon>Bacillota</taxon>
        <taxon>Bacilli</taxon>
        <taxon>Bacillales</taxon>
        <taxon>Guptibacillaceae</taxon>
        <taxon>Guptibacillus</taxon>
    </lineage>
</organism>
<dbReference type="AlphaFoldDB" id="A0A0J6CKX4"/>
<dbReference type="EMBL" id="LELK01000004">
    <property type="protein sequence ID" value="KMM36886.1"/>
    <property type="molecule type" value="Genomic_DNA"/>
</dbReference>
<evidence type="ECO:0000256" key="1">
    <source>
        <dbReference type="SAM" id="SignalP"/>
    </source>
</evidence>
<feature type="signal peptide" evidence="1">
    <location>
        <begin position="1"/>
        <end position="27"/>
    </location>
</feature>
<dbReference type="Gene3D" id="3.40.190.10">
    <property type="entry name" value="Periplasmic binding protein-like II"/>
    <property type="match status" value="1"/>
</dbReference>
<dbReference type="PANTHER" id="PTHR43649:SF32">
    <property type="entry name" value="SUGAR BINDING SECRETED PROTEIN"/>
    <property type="match status" value="1"/>
</dbReference>
<feature type="chain" id="PRO_5039229800" evidence="1">
    <location>
        <begin position="28"/>
        <end position="428"/>
    </location>
</feature>
<dbReference type="Proteomes" id="UP000035996">
    <property type="component" value="Unassembled WGS sequence"/>
</dbReference>
<evidence type="ECO:0000313" key="3">
    <source>
        <dbReference type="Proteomes" id="UP000035996"/>
    </source>
</evidence>
<keyword evidence="1" id="KW-0732">Signal</keyword>
<evidence type="ECO:0000313" key="2">
    <source>
        <dbReference type="EMBL" id="KMM36886.1"/>
    </source>
</evidence>
<dbReference type="Pfam" id="PF13416">
    <property type="entry name" value="SBP_bac_8"/>
    <property type="match status" value="1"/>
</dbReference>
<dbReference type="PROSITE" id="PS51257">
    <property type="entry name" value="PROKAR_LIPOPROTEIN"/>
    <property type="match status" value="1"/>
</dbReference>
<dbReference type="InterPro" id="IPR050490">
    <property type="entry name" value="Bact_solute-bd_prot1"/>
</dbReference>
<dbReference type="PATRIC" id="fig|157733.3.peg.704"/>
<sequence length="428" mass="47192">MKKVAGRISLMLILILVLGACSSSDSSSEGSAGDGEGNKVTAWAWNINVPVLEEAAKKFKEENPDFELEVVELGREDVYSKLTTGLQAGGKGLPDIILVEDDRVQGYMETFPDAFVNVSDMGFDESKSSFPTYKTDLLSKDGAMYGFPFDGGPTGVFYRTDYFEEAGVNPDEIKTWDDFIEAGKKIKDATGKAMLGLDLNGDDGLYRMMMTQQGTFYFDDEKNVNFTSEESKQASEKVKMMKEAGLVKDTVGWDAWISAMAQGEVATAPSGAWLSGSITQQAKDTEGNWGVFKLPAFEEDGNRASNLGGSNYVITSASNNQDMAYDFMEFFSTNDDVQLTAMDNGLFPTLNTIYENEAFTKEVSFFSNQPIWELFASEMNDIPSVNFTGNYAIASDESIKAQSEIMNDQKSIEEAYKAAEDRLKNRIQ</sequence>
<dbReference type="RefSeq" id="WP_048311600.1">
    <property type="nucleotide sequence ID" value="NZ_CP119526.1"/>
</dbReference>
<proteinExistence type="predicted"/>
<protein>
    <submittedName>
        <fullName evidence="2">Sugar ABC transporter substrate-binding protein</fullName>
    </submittedName>
</protein>
<comment type="caution">
    <text evidence="2">The sequence shown here is derived from an EMBL/GenBank/DDBJ whole genome shotgun (WGS) entry which is preliminary data.</text>
</comment>
<name>A0A0J6CKX4_9BACL</name>
<reference evidence="2" key="1">
    <citation type="submission" date="2015-06" db="EMBL/GenBank/DDBJ databases">
        <authorList>
            <person name="Liu B."/>
            <person name="Wang J."/>
            <person name="Zhu Y."/>
            <person name="Liu G."/>
            <person name="Chen Q."/>
            <person name="Zheng C."/>
            <person name="Che J."/>
            <person name="Ge C."/>
            <person name="Shi H."/>
            <person name="Pan Z."/>
            <person name="Liu X."/>
        </authorList>
    </citation>
    <scope>NUCLEOTIDE SEQUENCE [LARGE SCALE GENOMIC DNA]</scope>
    <source>
        <strain evidence="2">DSM 16346</strain>
    </source>
</reference>
<dbReference type="SUPFAM" id="SSF53850">
    <property type="entry name" value="Periplasmic binding protein-like II"/>
    <property type="match status" value="1"/>
</dbReference>